<gene>
    <name evidence="1" type="ORF">ACEU3E_01430</name>
</gene>
<reference evidence="1 2" key="1">
    <citation type="submission" date="2024-09" db="EMBL/GenBank/DDBJ databases">
        <authorList>
            <person name="Makale K.P.P."/>
            <person name="Makhzoum A."/>
            <person name="Rantong G."/>
            <person name="Rahube T.O."/>
        </authorList>
    </citation>
    <scope>NUCLEOTIDE SEQUENCE [LARGE SCALE GENOMIC DNA]</scope>
    <source>
        <strain evidence="1 2">KM_D13</strain>
    </source>
</reference>
<evidence type="ECO:0000313" key="1">
    <source>
        <dbReference type="EMBL" id="MFB0840823.1"/>
    </source>
</evidence>
<protein>
    <submittedName>
        <fullName evidence="1">Uncharacterized protein</fullName>
    </submittedName>
</protein>
<name>A0ABV4UVC9_9BACL</name>
<sequence length="74" mass="8789">MMPVEPFDPDKDGFYEVTPELKLIRLAKAPDRQDDLKLYRDSHGDIYTIHRYSNTLTNWTQNCSKTWTDLELLK</sequence>
<dbReference type="EMBL" id="JBHDLN010000001">
    <property type="protein sequence ID" value="MFB0840823.1"/>
    <property type="molecule type" value="Genomic_DNA"/>
</dbReference>
<organism evidence="1 2">
    <name type="scientific">Paenibacillus oleatilyticus</name>
    <dbReference type="NCBI Taxonomy" id="2594886"/>
    <lineage>
        <taxon>Bacteria</taxon>
        <taxon>Bacillati</taxon>
        <taxon>Bacillota</taxon>
        <taxon>Bacilli</taxon>
        <taxon>Bacillales</taxon>
        <taxon>Paenibacillaceae</taxon>
        <taxon>Paenibacillus</taxon>
    </lineage>
</organism>
<keyword evidence="2" id="KW-1185">Reference proteome</keyword>
<comment type="caution">
    <text evidence="1">The sequence shown here is derived from an EMBL/GenBank/DDBJ whole genome shotgun (WGS) entry which is preliminary data.</text>
</comment>
<dbReference type="RefSeq" id="WP_373948097.1">
    <property type="nucleotide sequence ID" value="NZ_JBHDLN010000001.1"/>
</dbReference>
<proteinExistence type="predicted"/>
<evidence type="ECO:0000313" key="2">
    <source>
        <dbReference type="Proteomes" id="UP001575622"/>
    </source>
</evidence>
<dbReference type="Proteomes" id="UP001575622">
    <property type="component" value="Unassembled WGS sequence"/>
</dbReference>
<accession>A0ABV4UVC9</accession>